<dbReference type="Pfam" id="PF04023">
    <property type="entry name" value="FeoA"/>
    <property type="match status" value="1"/>
</dbReference>
<dbReference type="PANTHER" id="PTHR42954:SF2">
    <property type="entry name" value="FE(2+) TRANSPORT PROTEIN A"/>
    <property type="match status" value="1"/>
</dbReference>
<dbReference type="InterPro" id="IPR008988">
    <property type="entry name" value="Transcriptional_repressor_C"/>
</dbReference>
<dbReference type="PANTHER" id="PTHR42954">
    <property type="entry name" value="FE(2+) TRANSPORT PROTEIN A"/>
    <property type="match status" value="1"/>
</dbReference>
<gene>
    <name evidence="3" type="ORF">C8N46_101736</name>
</gene>
<evidence type="ECO:0000256" key="1">
    <source>
        <dbReference type="ARBA" id="ARBA00023004"/>
    </source>
</evidence>
<sequence length="75" mass="8197">MSTIADLKKGEKAIILDFPVDSIPLKLIEMGCLPGNEISLVQTTLFNGPLFLTINESNIAIRKDTAAKIQIEKVL</sequence>
<dbReference type="Proteomes" id="UP000244090">
    <property type="component" value="Unassembled WGS sequence"/>
</dbReference>
<reference evidence="3 4" key="1">
    <citation type="submission" date="2018-04" db="EMBL/GenBank/DDBJ databases">
        <title>Genomic Encyclopedia of Archaeal and Bacterial Type Strains, Phase II (KMG-II): from individual species to whole genera.</title>
        <authorList>
            <person name="Goeker M."/>
        </authorList>
    </citation>
    <scope>NUCLEOTIDE SEQUENCE [LARGE SCALE GENOMIC DNA]</scope>
    <source>
        <strain evidence="3 4">DSM 25731</strain>
    </source>
</reference>
<dbReference type="InterPro" id="IPR038157">
    <property type="entry name" value="FeoA_core_dom"/>
</dbReference>
<protein>
    <submittedName>
        <fullName evidence="3">Ferrous iron transport protein A</fullName>
    </submittedName>
</protein>
<comment type="caution">
    <text evidence="3">The sequence shown here is derived from an EMBL/GenBank/DDBJ whole genome shotgun (WGS) entry which is preliminary data.</text>
</comment>
<evidence type="ECO:0000313" key="4">
    <source>
        <dbReference type="Proteomes" id="UP000244090"/>
    </source>
</evidence>
<evidence type="ECO:0000313" key="3">
    <source>
        <dbReference type="EMBL" id="PTX64125.1"/>
    </source>
</evidence>
<evidence type="ECO:0000259" key="2">
    <source>
        <dbReference type="SMART" id="SM00899"/>
    </source>
</evidence>
<proteinExistence type="predicted"/>
<dbReference type="InterPro" id="IPR007167">
    <property type="entry name" value="Fe-transptr_FeoA-like"/>
</dbReference>
<keyword evidence="4" id="KW-1185">Reference proteome</keyword>
<dbReference type="RefSeq" id="WP_108113468.1">
    <property type="nucleotide sequence ID" value="NZ_QBKT01000001.1"/>
</dbReference>
<feature type="domain" description="Ferrous iron transporter FeoA-like" evidence="2">
    <location>
        <begin position="2"/>
        <end position="73"/>
    </location>
</feature>
<keyword evidence="1" id="KW-0408">Iron</keyword>
<organism evidence="3 4">
    <name type="scientific">Kordia periserrulae</name>
    <dbReference type="NCBI Taxonomy" id="701523"/>
    <lineage>
        <taxon>Bacteria</taxon>
        <taxon>Pseudomonadati</taxon>
        <taxon>Bacteroidota</taxon>
        <taxon>Flavobacteriia</taxon>
        <taxon>Flavobacteriales</taxon>
        <taxon>Flavobacteriaceae</taxon>
        <taxon>Kordia</taxon>
    </lineage>
</organism>
<dbReference type="InterPro" id="IPR052713">
    <property type="entry name" value="FeoA"/>
</dbReference>
<accession>A0A2T6C758</accession>
<dbReference type="Gene3D" id="2.30.30.90">
    <property type="match status" value="1"/>
</dbReference>
<dbReference type="AlphaFoldDB" id="A0A2T6C758"/>
<dbReference type="SUPFAM" id="SSF50037">
    <property type="entry name" value="C-terminal domain of transcriptional repressors"/>
    <property type="match status" value="1"/>
</dbReference>
<dbReference type="GO" id="GO:0046914">
    <property type="term" value="F:transition metal ion binding"/>
    <property type="evidence" value="ECO:0007669"/>
    <property type="project" value="InterPro"/>
</dbReference>
<dbReference type="SMART" id="SM00899">
    <property type="entry name" value="FeoA"/>
    <property type="match status" value="1"/>
</dbReference>
<dbReference type="EMBL" id="QBKT01000001">
    <property type="protein sequence ID" value="PTX64125.1"/>
    <property type="molecule type" value="Genomic_DNA"/>
</dbReference>
<name>A0A2T6C758_9FLAO</name>
<dbReference type="OrthoDB" id="9811076at2"/>